<accession>A0A3S7UU71</accession>
<feature type="chain" id="PRO_5019550449" description="Lipoprotein" evidence="2">
    <location>
        <begin position="21"/>
        <end position="160"/>
    </location>
</feature>
<evidence type="ECO:0000313" key="3">
    <source>
        <dbReference type="EMBL" id="AYM52277.1"/>
    </source>
</evidence>
<feature type="compositionally biased region" description="Basic and acidic residues" evidence="1">
    <location>
        <begin position="70"/>
        <end position="82"/>
    </location>
</feature>
<name>A0A3S7UU71_STIAU</name>
<protein>
    <recommendedName>
        <fullName evidence="4">Lipoprotein</fullName>
    </recommendedName>
</protein>
<proteinExistence type="predicted"/>
<keyword evidence="2" id="KW-0732">Signal</keyword>
<sequence>MRTLNTWTVAALTSALLVGACSKEPAPAPAKADVPAAPTAPKPTPEVKSEPTPDTEASAPSADTTPVEEAAPRAKSPEDFKLGQKRDEVMELFGSCAERKLFLPGGNGALYVEVYQPKGSEECFQRLGKRQFTIRGGELFRITDGLIARTENLPPPSEGL</sequence>
<dbReference type="AlphaFoldDB" id="A0A3S7UU71"/>
<feature type="compositionally biased region" description="Low complexity" evidence="1">
    <location>
        <begin position="24"/>
        <end position="37"/>
    </location>
</feature>
<evidence type="ECO:0000256" key="1">
    <source>
        <dbReference type="SAM" id="MobiDB-lite"/>
    </source>
</evidence>
<feature type="signal peptide" evidence="2">
    <location>
        <begin position="1"/>
        <end position="20"/>
    </location>
</feature>
<evidence type="ECO:0000256" key="2">
    <source>
        <dbReference type="SAM" id="SignalP"/>
    </source>
</evidence>
<organism evidence="3">
    <name type="scientific">Stigmatella aurantiaca Sg a15</name>
    <dbReference type="NCBI Taxonomy" id="675526"/>
    <lineage>
        <taxon>Bacteria</taxon>
        <taxon>Pseudomonadati</taxon>
        <taxon>Myxococcota</taxon>
        <taxon>Myxococcia</taxon>
        <taxon>Myxococcales</taxon>
        <taxon>Cystobacterineae</taxon>
        <taxon>Archangiaceae</taxon>
        <taxon>Stigmatella</taxon>
    </lineage>
</organism>
<dbReference type="PROSITE" id="PS51257">
    <property type="entry name" value="PROKAR_LIPOPROTEIN"/>
    <property type="match status" value="1"/>
</dbReference>
<reference evidence="3" key="1">
    <citation type="journal article" date="2018" name="J. Ind. Microbiol. Biotechnol.">
        <title>Genome mining reveals uncommon alkylpyrones as type III PKS products from myxobacteria.</title>
        <authorList>
            <person name="Hug J.J."/>
            <person name="Panter F."/>
            <person name="Krug D."/>
            <person name="Muller R."/>
        </authorList>
    </citation>
    <scope>NUCLEOTIDE SEQUENCE</scope>
    <source>
        <strain evidence="3">Sg a15</strain>
    </source>
</reference>
<dbReference type="EMBL" id="MH908869">
    <property type="protein sequence ID" value="AYM52277.1"/>
    <property type="molecule type" value="Genomic_DNA"/>
</dbReference>
<evidence type="ECO:0008006" key="4">
    <source>
        <dbReference type="Google" id="ProtNLM"/>
    </source>
</evidence>
<feature type="region of interest" description="Disordered" evidence="1">
    <location>
        <begin position="24"/>
        <end position="82"/>
    </location>
</feature>